<dbReference type="RefSeq" id="WP_141313769.1">
    <property type="nucleotide sequence ID" value="NZ_BJND01000064.1"/>
</dbReference>
<feature type="region of interest" description="Disordered" evidence="1">
    <location>
        <begin position="1"/>
        <end position="86"/>
    </location>
</feature>
<dbReference type="SUPFAM" id="SSF81606">
    <property type="entry name" value="PP2C-like"/>
    <property type="match status" value="1"/>
</dbReference>
<feature type="compositionally biased region" description="Pro residues" evidence="1">
    <location>
        <begin position="19"/>
        <end position="31"/>
    </location>
</feature>
<dbReference type="InterPro" id="IPR036457">
    <property type="entry name" value="PPM-type-like_dom_sf"/>
</dbReference>
<organism evidence="3 4">
    <name type="scientific">Streptomyces spinoverrucosus</name>
    <dbReference type="NCBI Taxonomy" id="284043"/>
    <lineage>
        <taxon>Bacteria</taxon>
        <taxon>Bacillati</taxon>
        <taxon>Actinomycetota</taxon>
        <taxon>Actinomycetes</taxon>
        <taxon>Kitasatosporales</taxon>
        <taxon>Streptomycetaceae</taxon>
        <taxon>Streptomyces</taxon>
    </lineage>
</organism>
<name>A0A4Y3VTW0_9ACTN</name>
<evidence type="ECO:0000313" key="3">
    <source>
        <dbReference type="EMBL" id="GEC09099.1"/>
    </source>
</evidence>
<accession>A0A4Y3VTW0</accession>
<gene>
    <name evidence="3" type="ORF">SSP24_67540</name>
</gene>
<evidence type="ECO:0000256" key="1">
    <source>
        <dbReference type="SAM" id="MobiDB-lite"/>
    </source>
</evidence>
<dbReference type="EMBL" id="BJND01000064">
    <property type="protein sequence ID" value="GEC09099.1"/>
    <property type="molecule type" value="Genomic_DNA"/>
</dbReference>
<dbReference type="AlphaFoldDB" id="A0A4Y3VTW0"/>
<evidence type="ECO:0000313" key="4">
    <source>
        <dbReference type="Proteomes" id="UP000317881"/>
    </source>
</evidence>
<dbReference type="Gene3D" id="3.60.40.10">
    <property type="entry name" value="PPM-type phosphatase domain"/>
    <property type="match status" value="1"/>
</dbReference>
<dbReference type="Pfam" id="PF13672">
    <property type="entry name" value="PP2C_2"/>
    <property type="match status" value="1"/>
</dbReference>
<dbReference type="Proteomes" id="UP000317881">
    <property type="component" value="Unassembled WGS sequence"/>
</dbReference>
<proteinExistence type="predicted"/>
<sequence length="381" mass="41657">MRFPHRRAPDEPPKQTGPAPAPPRPAPPLRPQQPAQAGVYDWQQDADWQQGAADSQQGASDWQQGAADWRSPHQPQPRPTSPKNIGMDLWRRMSLDAEETADFPPRPPTGGLSYRPDTVCDGWSTHTLDLRLASVRGQQHRWDGRPREDDAAAAWDPSTGAVVIAVADGVSDARQPHIGSQLACRSAVDELLKQVREGGGFVTDWQKLLSTVHWQLREQAGRLLRTPDAGVAETAELLATTLVAGVATPTPEGVQVALLSVGDSGVWQIKHEELYPMLGGKTAGADGLLSSAVQPLPYVPRDFRPLEFRLEPGSVLLVGTDGFGDPVGDGRGMVGRLFADQLRRPVPPLGFAHLLDFARETFDDDRTLIALWPRDRERTEP</sequence>
<feature type="compositionally biased region" description="Low complexity" evidence="1">
    <location>
        <begin position="32"/>
        <end position="61"/>
    </location>
</feature>
<protein>
    <recommendedName>
        <fullName evidence="2">PPM-type phosphatase domain-containing protein</fullName>
    </recommendedName>
</protein>
<reference evidence="3 4" key="1">
    <citation type="submission" date="2019-06" db="EMBL/GenBank/DDBJ databases">
        <title>Whole genome shotgun sequence of Streptomyces spinoverrucosus NBRC 14228.</title>
        <authorList>
            <person name="Hosoyama A."/>
            <person name="Uohara A."/>
            <person name="Ohji S."/>
            <person name="Ichikawa N."/>
        </authorList>
    </citation>
    <scope>NUCLEOTIDE SEQUENCE [LARGE SCALE GENOMIC DNA]</scope>
    <source>
        <strain evidence="3 4">NBRC 14228</strain>
    </source>
</reference>
<dbReference type="OrthoDB" id="491589at2"/>
<keyword evidence="4" id="KW-1185">Reference proteome</keyword>
<evidence type="ECO:0000259" key="2">
    <source>
        <dbReference type="Pfam" id="PF13672"/>
    </source>
</evidence>
<comment type="caution">
    <text evidence="3">The sequence shown here is derived from an EMBL/GenBank/DDBJ whole genome shotgun (WGS) entry which is preliminary data.</text>
</comment>
<dbReference type="InterPro" id="IPR001932">
    <property type="entry name" value="PPM-type_phosphatase-like_dom"/>
</dbReference>
<feature type="domain" description="PPM-type phosphatase" evidence="2">
    <location>
        <begin position="136"/>
        <end position="333"/>
    </location>
</feature>